<dbReference type="InParanoid" id="A0A061DGX8"/>
<reference evidence="4 5" key="1">
    <citation type="journal article" date="2013" name="Genome Biol.">
        <title>The genome sequence of the most widely cultivated cacao type and its use to identify candidate genes regulating pod color.</title>
        <authorList>
            <person name="Motamayor J.C."/>
            <person name="Mockaitis K."/>
            <person name="Schmutz J."/>
            <person name="Haiminen N."/>
            <person name="Iii D.L."/>
            <person name="Cornejo O."/>
            <person name="Findley S.D."/>
            <person name="Zheng P."/>
            <person name="Utro F."/>
            <person name="Royaert S."/>
            <person name="Saski C."/>
            <person name="Jenkins J."/>
            <person name="Podicheti R."/>
            <person name="Zhao M."/>
            <person name="Scheffler B.E."/>
            <person name="Stack J.C."/>
            <person name="Feltus F.A."/>
            <person name="Mustiga G.M."/>
            <person name="Amores F."/>
            <person name="Phillips W."/>
            <person name="Marelli J.P."/>
            <person name="May G.D."/>
            <person name="Shapiro H."/>
            <person name="Ma J."/>
            <person name="Bustamante C.D."/>
            <person name="Schnell R.J."/>
            <person name="Main D."/>
            <person name="Gilbert D."/>
            <person name="Parida L."/>
            <person name="Kuhn D.N."/>
        </authorList>
    </citation>
    <scope>NUCLEOTIDE SEQUENCE [LARGE SCALE GENOMIC DNA]</scope>
    <source>
        <strain evidence="5">cv. Matina 1-6</strain>
    </source>
</reference>
<feature type="domain" description="ATPase AAA-type core" evidence="3">
    <location>
        <begin position="7"/>
        <end position="54"/>
    </location>
</feature>
<dbReference type="SUPFAM" id="SSF52540">
    <property type="entry name" value="P-loop containing nucleoside triphosphate hydrolases"/>
    <property type="match status" value="1"/>
</dbReference>
<feature type="signal peptide" evidence="2">
    <location>
        <begin position="1"/>
        <end position="16"/>
    </location>
</feature>
<dbReference type="Pfam" id="PF00004">
    <property type="entry name" value="AAA"/>
    <property type="match status" value="1"/>
</dbReference>
<dbReference type="HOGENOM" id="CLU_1963550_0_0_1"/>
<name>A0A061DGX8_THECC</name>
<dbReference type="PANTHER" id="PTHR23070">
    <property type="entry name" value="BCS1 AAA-TYPE ATPASE"/>
    <property type="match status" value="1"/>
</dbReference>
<proteinExistence type="predicted"/>
<evidence type="ECO:0000256" key="1">
    <source>
        <dbReference type="SAM" id="MobiDB-lite"/>
    </source>
</evidence>
<organism evidence="4 5">
    <name type="scientific">Theobroma cacao</name>
    <name type="common">Cacao</name>
    <name type="synonym">Cocoa</name>
    <dbReference type="NCBI Taxonomy" id="3641"/>
    <lineage>
        <taxon>Eukaryota</taxon>
        <taxon>Viridiplantae</taxon>
        <taxon>Streptophyta</taxon>
        <taxon>Embryophyta</taxon>
        <taxon>Tracheophyta</taxon>
        <taxon>Spermatophyta</taxon>
        <taxon>Magnoliopsida</taxon>
        <taxon>eudicotyledons</taxon>
        <taxon>Gunneridae</taxon>
        <taxon>Pentapetalae</taxon>
        <taxon>rosids</taxon>
        <taxon>malvids</taxon>
        <taxon>Malvales</taxon>
        <taxon>Malvaceae</taxon>
        <taxon>Byttnerioideae</taxon>
        <taxon>Theobroma</taxon>
    </lineage>
</organism>
<dbReference type="InterPro" id="IPR050747">
    <property type="entry name" value="Mitochondrial_chaperone_BCS1"/>
</dbReference>
<dbReference type="AlphaFoldDB" id="A0A061DGX8"/>
<dbReference type="eggNOG" id="KOG0743">
    <property type="taxonomic scope" value="Eukaryota"/>
</dbReference>
<feature type="chain" id="PRO_5001600908" description="ATPase AAA-type core domain-containing protein" evidence="2">
    <location>
        <begin position="17"/>
        <end position="128"/>
    </location>
</feature>
<feature type="region of interest" description="Disordered" evidence="1">
    <location>
        <begin position="104"/>
        <end position="128"/>
    </location>
</feature>
<dbReference type="STRING" id="3641.A0A061DGX8"/>
<dbReference type="EMBL" id="CM001879">
    <property type="protein sequence ID" value="EOX91001.1"/>
    <property type="molecule type" value="Genomic_DNA"/>
</dbReference>
<dbReference type="Gramene" id="EOX91001">
    <property type="protein sequence ID" value="EOX91001"/>
    <property type="gene ID" value="TCM_000313"/>
</dbReference>
<sequence length="128" mass="14495">MVVTLVLHCLLNSIDGLRSSCGEERIVVFATNQKDKPDPALLRPGRIDVLINMSYCSNQGFRLVSNYLDVHGGKQTELATWSFRKGFQFATMRSPSFATWRLEERSSDEKESYDGFGVSSRAPFQKRV</sequence>
<dbReference type="InterPro" id="IPR003959">
    <property type="entry name" value="ATPase_AAA_core"/>
</dbReference>
<feature type="compositionally biased region" description="Basic and acidic residues" evidence="1">
    <location>
        <begin position="104"/>
        <end position="113"/>
    </location>
</feature>
<evidence type="ECO:0000313" key="5">
    <source>
        <dbReference type="Proteomes" id="UP000026915"/>
    </source>
</evidence>
<dbReference type="InterPro" id="IPR027417">
    <property type="entry name" value="P-loop_NTPase"/>
</dbReference>
<dbReference type="Proteomes" id="UP000026915">
    <property type="component" value="Chromosome 1"/>
</dbReference>
<evidence type="ECO:0000259" key="3">
    <source>
        <dbReference type="Pfam" id="PF00004"/>
    </source>
</evidence>
<keyword evidence="5" id="KW-1185">Reference proteome</keyword>
<protein>
    <recommendedName>
        <fullName evidence="3">ATPase AAA-type core domain-containing protein</fullName>
    </recommendedName>
</protein>
<dbReference type="Gene3D" id="3.40.50.300">
    <property type="entry name" value="P-loop containing nucleotide triphosphate hydrolases"/>
    <property type="match status" value="1"/>
</dbReference>
<dbReference type="GO" id="GO:0016887">
    <property type="term" value="F:ATP hydrolysis activity"/>
    <property type="evidence" value="ECO:0007669"/>
    <property type="project" value="InterPro"/>
</dbReference>
<evidence type="ECO:0000256" key="2">
    <source>
        <dbReference type="SAM" id="SignalP"/>
    </source>
</evidence>
<gene>
    <name evidence="4" type="ORF">TCM_000313</name>
</gene>
<keyword evidence="2" id="KW-0732">Signal</keyword>
<evidence type="ECO:0000313" key="4">
    <source>
        <dbReference type="EMBL" id="EOX91001.1"/>
    </source>
</evidence>
<dbReference type="GO" id="GO:0005524">
    <property type="term" value="F:ATP binding"/>
    <property type="evidence" value="ECO:0007669"/>
    <property type="project" value="InterPro"/>
</dbReference>
<accession>A0A061DGX8</accession>